<dbReference type="AlphaFoldDB" id="A0A3A4NV43"/>
<dbReference type="Proteomes" id="UP000265882">
    <property type="component" value="Unassembled WGS sequence"/>
</dbReference>
<feature type="transmembrane region" description="Helical" evidence="1">
    <location>
        <begin position="123"/>
        <end position="149"/>
    </location>
</feature>
<dbReference type="GO" id="GO:0008270">
    <property type="term" value="F:zinc ion binding"/>
    <property type="evidence" value="ECO:0007669"/>
    <property type="project" value="InterPro"/>
</dbReference>
<sequence length="195" mass="21378">MKIFQFDCGKCRKPVSLPLAEPAQTGNCPGCGAYLEVASFPALVRKAAPGLSGEKLLVDDESSCFYHSAKKATVACESCGRFLCSLCAIELKGQHLCSTCIERGAVKGKFEHLQNERVRYDDIALFLAVLPLVLFIWGTFITATASIFIAVKHWKSPRSIVYPGRWRSVLAIVISLGQLAVWGYLGGLLFMNIMQ</sequence>
<keyword evidence="1" id="KW-1133">Transmembrane helix</keyword>
<dbReference type="EMBL" id="QZKU01000037">
    <property type="protein sequence ID" value="RJP24323.1"/>
    <property type="molecule type" value="Genomic_DNA"/>
</dbReference>
<proteinExistence type="predicted"/>
<feature type="transmembrane region" description="Helical" evidence="1">
    <location>
        <begin position="169"/>
        <end position="191"/>
    </location>
</feature>
<gene>
    <name evidence="3" type="ORF">C4520_04260</name>
</gene>
<organism evidence="3 4">
    <name type="scientific">Abyssobacteria bacterium (strain SURF_5)</name>
    <dbReference type="NCBI Taxonomy" id="2093360"/>
    <lineage>
        <taxon>Bacteria</taxon>
        <taxon>Pseudomonadati</taxon>
        <taxon>Candidatus Hydrogenedentota</taxon>
        <taxon>Candidatus Abyssobacteria</taxon>
    </lineage>
</organism>
<accession>A0A3A4NV43</accession>
<protein>
    <recommendedName>
        <fullName evidence="2">B box-type domain-containing protein</fullName>
    </recommendedName>
</protein>
<comment type="caution">
    <text evidence="3">The sequence shown here is derived from an EMBL/GenBank/DDBJ whole genome shotgun (WGS) entry which is preliminary data.</text>
</comment>
<dbReference type="InterPro" id="IPR000315">
    <property type="entry name" value="Znf_B-box"/>
</dbReference>
<keyword evidence="1" id="KW-0472">Membrane</keyword>
<evidence type="ECO:0000256" key="1">
    <source>
        <dbReference type="SAM" id="Phobius"/>
    </source>
</evidence>
<evidence type="ECO:0000313" key="3">
    <source>
        <dbReference type="EMBL" id="RJP24323.1"/>
    </source>
</evidence>
<evidence type="ECO:0000259" key="2">
    <source>
        <dbReference type="PROSITE" id="PS50119"/>
    </source>
</evidence>
<reference evidence="3 4" key="1">
    <citation type="journal article" date="2017" name="ISME J.">
        <title>Energy and carbon metabolisms in a deep terrestrial subsurface fluid microbial community.</title>
        <authorList>
            <person name="Momper L."/>
            <person name="Jungbluth S.P."/>
            <person name="Lee M.D."/>
            <person name="Amend J.P."/>
        </authorList>
    </citation>
    <scope>NUCLEOTIDE SEQUENCE [LARGE SCALE GENOMIC DNA]</scope>
    <source>
        <strain evidence="3">SURF_5</strain>
    </source>
</reference>
<evidence type="ECO:0000313" key="4">
    <source>
        <dbReference type="Proteomes" id="UP000265882"/>
    </source>
</evidence>
<feature type="domain" description="B box-type" evidence="2">
    <location>
        <begin position="59"/>
        <end position="95"/>
    </location>
</feature>
<keyword evidence="1" id="KW-0812">Transmembrane</keyword>
<dbReference type="PROSITE" id="PS50119">
    <property type="entry name" value="ZF_BBOX"/>
    <property type="match status" value="1"/>
</dbReference>
<name>A0A3A4NV43_ABYX5</name>